<protein>
    <submittedName>
        <fullName evidence="1">Uncharacterized protein</fullName>
    </submittedName>
</protein>
<organism evidence="1">
    <name type="scientific">Sorghum bicolor</name>
    <name type="common">Sorghum</name>
    <name type="synonym">Sorghum vulgare</name>
    <dbReference type="NCBI Taxonomy" id="4558"/>
    <lineage>
        <taxon>Eukaryota</taxon>
        <taxon>Viridiplantae</taxon>
        <taxon>Streptophyta</taxon>
        <taxon>Embryophyta</taxon>
        <taxon>Tracheophyta</taxon>
        <taxon>Spermatophyta</taxon>
        <taxon>Magnoliopsida</taxon>
        <taxon>Liliopsida</taxon>
        <taxon>Poales</taxon>
        <taxon>Poaceae</taxon>
        <taxon>PACMAD clade</taxon>
        <taxon>Panicoideae</taxon>
        <taxon>Andropogonodae</taxon>
        <taxon>Andropogoneae</taxon>
        <taxon>Sorghinae</taxon>
        <taxon>Sorghum</taxon>
    </lineage>
</organism>
<gene>
    <name evidence="1" type="primary">Sb0011s011690</name>
    <name evidence="1" type="ORF">SORBIDRAFT_0011s011690</name>
</gene>
<evidence type="ECO:0000313" key="1">
    <source>
        <dbReference type="EMBL" id="EES20163.1"/>
    </source>
</evidence>
<reference evidence="1" key="1">
    <citation type="journal article" date="2009" name="Nature">
        <title>The Sorghum bicolor genome and the diversification of grasses.</title>
        <authorList>
            <person name="Paterson A.H."/>
            <person name="Bowers J.E."/>
            <person name="Bruggmann R."/>
            <person name="Dubchak I."/>
            <person name="Grimwood J."/>
            <person name="Gundlach H."/>
            <person name="Haberer G."/>
            <person name="Hellsten U."/>
            <person name="Mitros T."/>
            <person name="Poliakov A."/>
            <person name="Schmutz J."/>
            <person name="Spannagl M."/>
            <person name="Tang H."/>
            <person name="Wang X."/>
            <person name="Wicker T."/>
            <person name="Bharti A.K."/>
            <person name="Chapman J."/>
            <person name="Feltus F.A."/>
            <person name="Gowik U."/>
            <person name="Grigoriev I.V."/>
            <person name="Lyons E."/>
            <person name="Maher C.A."/>
            <person name="Martis M."/>
            <person name="Narechania A."/>
            <person name="Otillar R.P."/>
            <person name="Penning B.W."/>
            <person name="Salamov A.A."/>
            <person name="Wang Y."/>
            <person name="Zhang L."/>
            <person name="Carpita N.C."/>
            <person name="Freeling M."/>
            <person name="Gingle A.R."/>
            <person name="Hash C.T."/>
            <person name="Keller B."/>
            <person name="Klein P."/>
            <person name="Kresovich S."/>
            <person name="McCann M.C."/>
            <person name="Ming R."/>
            <person name="Peterson D.G."/>
            <person name="Mehboob-ur-Rahman"/>
            <person name="Ware D."/>
            <person name="Westhoff P."/>
            <person name="Mayer K.F."/>
            <person name="Messing J."/>
            <person name="Rokhsar D.S."/>
        </authorList>
    </citation>
    <scope>NUCLEOTIDE SEQUENCE [LARGE SCALE GENOMIC DNA]</scope>
</reference>
<name>C6JRN9_SORBI</name>
<dbReference type="HOGENOM" id="CLU_2350829_0_0_1"/>
<dbReference type="AlphaFoldDB" id="C6JRN9"/>
<proteinExistence type="predicted"/>
<sequence length="97" mass="10343">MTPLPARLALTFAWSRTSSPSVVRLLPTGQLECFVPAATERDMDVRRLGGCIVAALRALTVGGSLPIPSWIANGLAIISLVLSSCDLLHLCSDRDHC</sequence>
<dbReference type="EMBL" id="GL002605">
    <property type="protein sequence ID" value="EES20163.1"/>
    <property type="molecule type" value="Genomic_DNA"/>
</dbReference>
<accession>C6JRN9</accession>